<dbReference type="EMBL" id="CAJNOM010000896">
    <property type="protein sequence ID" value="CAF1576101.1"/>
    <property type="molecule type" value="Genomic_DNA"/>
</dbReference>
<organism evidence="3 7">
    <name type="scientific">Adineta steineri</name>
    <dbReference type="NCBI Taxonomy" id="433720"/>
    <lineage>
        <taxon>Eukaryota</taxon>
        <taxon>Metazoa</taxon>
        <taxon>Spiralia</taxon>
        <taxon>Gnathifera</taxon>
        <taxon>Rotifera</taxon>
        <taxon>Eurotatoria</taxon>
        <taxon>Bdelloidea</taxon>
        <taxon>Adinetida</taxon>
        <taxon>Adinetidae</taxon>
        <taxon>Adineta</taxon>
    </lineage>
</organism>
<name>A0A815DUD8_9BILA</name>
<proteinExistence type="predicted"/>
<dbReference type="AlphaFoldDB" id="A0A815DUD8"/>
<keyword evidence="1" id="KW-0472">Membrane</keyword>
<dbReference type="EMBL" id="CAJNOM010000898">
    <property type="protein sequence ID" value="CAF1576301.1"/>
    <property type="molecule type" value="Genomic_DNA"/>
</dbReference>
<gene>
    <name evidence="2" type="ORF">BJG266_LOCUS32336</name>
    <name evidence="3" type="ORF">BJG266_LOCUS32347</name>
    <name evidence="4" type="ORF">QVE165_LOCUS49404</name>
    <name evidence="5" type="ORF">QVE165_LOCUS49434</name>
</gene>
<evidence type="ECO:0000313" key="7">
    <source>
        <dbReference type="Proteomes" id="UP000663877"/>
    </source>
</evidence>
<dbReference type="PANTHER" id="PTHR23516">
    <property type="entry name" value="SAM (S-ADENOSYL METHIONINE) TRANSPORTER"/>
    <property type="match status" value="1"/>
</dbReference>
<dbReference type="PANTHER" id="PTHR23516:SF23">
    <property type="entry name" value="MOLYBDATE-ANION TRANSPORTER"/>
    <property type="match status" value="1"/>
</dbReference>
<dbReference type="OrthoDB" id="263957at2759"/>
<feature type="transmembrane region" description="Helical" evidence="1">
    <location>
        <begin position="92"/>
        <end position="111"/>
    </location>
</feature>
<sequence length="132" mass="14688">MDLFMKNIAGDCLHGSHRYALYESYGLSCSNIQFIYIVSYTSSLVIGTFAASLADLYGRRLGCLLSNVVFILMSILMRFLDDTLLKRILRDANIGLSFISIGAGVSAQFLVKQSNYAKFWSENYGNKDAKAT</sequence>
<keyword evidence="1" id="KW-0812">Transmembrane</keyword>
<keyword evidence="6" id="KW-1185">Reference proteome</keyword>
<dbReference type="GO" id="GO:0015098">
    <property type="term" value="F:molybdate ion transmembrane transporter activity"/>
    <property type="evidence" value="ECO:0007669"/>
    <property type="project" value="InterPro"/>
</dbReference>
<evidence type="ECO:0000313" key="4">
    <source>
        <dbReference type="EMBL" id="CAF1576101.1"/>
    </source>
</evidence>
<keyword evidence="1" id="KW-1133">Transmembrane helix</keyword>
<reference evidence="3" key="1">
    <citation type="submission" date="2021-02" db="EMBL/GenBank/DDBJ databases">
        <authorList>
            <person name="Nowell W R."/>
        </authorList>
    </citation>
    <scope>NUCLEOTIDE SEQUENCE</scope>
</reference>
<protein>
    <submittedName>
        <fullName evidence="3">Uncharacterized protein</fullName>
    </submittedName>
</protein>
<evidence type="ECO:0000313" key="6">
    <source>
        <dbReference type="Proteomes" id="UP000663832"/>
    </source>
</evidence>
<dbReference type="InterPro" id="IPR036259">
    <property type="entry name" value="MFS_trans_sf"/>
</dbReference>
<evidence type="ECO:0000313" key="2">
    <source>
        <dbReference type="EMBL" id="CAF1302018.1"/>
    </source>
</evidence>
<dbReference type="Pfam" id="PF05631">
    <property type="entry name" value="MFS_5"/>
    <property type="match status" value="1"/>
</dbReference>
<evidence type="ECO:0000313" key="3">
    <source>
        <dbReference type="EMBL" id="CAF1302222.1"/>
    </source>
</evidence>
<comment type="caution">
    <text evidence="3">The sequence shown here is derived from an EMBL/GenBank/DDBJ whole genome shotgun (WGS) entry which is preliminary data.</text>
</comment>
<dbReference type="GO" id="GO:0016020">
    <property type="term" value="C:membrane"/>
    <property type="evidence" value="ECO:0007669"/>
    <property type="project" value="InterPro"/>
</dbReference>
<feature type="transmembrane region" description="Helical" evidence="1">
    <location>
        <begin position="61"/>
        <end position="80"/>
    </location>
</feature>
<evidence type="ECO:0000313" key="5">
    <source>
        <dbReference type="EMBL" id="CAF1576301.1"/>
    </source>
</evidence>
<evidence type="ECO:0000256" key="1">
    <source>
        <dbReference type="SAM" id="Phobius"/>
    </source>
</evidence>
<feature type="transmembrane region" description="Helical" evidence="1">
    <location>
        <begin position="34"/>
        <end position="54"/>
    </location>
</feature>
<dbReference type="Proteomes" id="UP000663832">
    <property type="component" value="Unassembled WGS sequence"/>
</dbReference>
<dbReference type="EMBL" id="CAJNOI010000535">
    <property type="protein sequence ID" value="CAF1302018.1"/>
    <property type="molecule type" value="Genomic_DNA"/>
</dbReference>
<dbReference type="EMBL" id="CAJNOI010000536">
    <property type="protein sequence ID" value="CAF1302222.1"/>
    <property type="molecule type" value="Genomic_DNA"/>
</dbReference>
<dbReference type="Proteomes" id="UP000663877">
    <property type="component" value="Unassembled WGS sequence"/>
</dbReference>
<accession>A0A815DUD8</accession>
<dbReference type="InterPro" id="IPR008509">
    <property type="entry name" value="MOT2/MFSD5"/>
</dbReference>
<dbReference type="SUPFAM" id="SSF103473">
    <property type="entry name" value="MFS general substrate transporter"/>
    <property type="match status" value="1"/>
</dbReference>